<dbReference type="GO" id="GO:0004339">
    <property type="term" value="F:glucan 1,4-alpha-glucosidase activity"/>
    <property type="evidence" value="ECO:0007669"/>
    <property type="project" value="UniProtKB-EC"/>
</dbReference>
<feature type="signal peptide" evidence="13">
    <location>
        <begin position="1"/>
        <end position="19"/>
    </location>
</feature>
<dbReference type="Gene3D" id="2.60.40.10">
    <property type="entry name" value="Immunoglobulins"/>
    <property type="match status" value="1"/>
</dbReference>
<dbReference type="PANTHER" id="PTHR31616">
    <property type="entry name" value="TREHALASE"/>
    <property type="match status" value="1"/>
</dbReference>
<dbReference type="Proteomes" id="UP000612746">
    <property type="component" value="Unassembled WGS sequence"/>
</dbReference>
<dbReference type="GO" id="GO:2001070">
    <property type="term" value="F:starch binding"/>
    <property type="evidence" value="ECO:0007669"/>
    <property type="project" value="InterPro"/>
</dbReference>
<evidence type="ECO:0000256" key="4">
    <source>
        <dbReference type="ARBA" id="ARBA00022801"/>
    </source>
</evidence>
<evidence type="ECO:0000256" key="12">
    <source>
        <dbReference type="SAM" id="MobiDB-lite"/>
    </source>
</evidence>
<feature type="active site" description="Proton acceptor" evidence="10">
    <location>
        <position position="199"/>
    </location>
</feature>
<organism evidence="15 16">
    <name type="scientific">Umbelopsis vinacea</name>
    <dbReference type="NCBI Taxonomy" id="44442"/>
    <lineage>
        <taxon>Eukaryota</taxon>
        <taxon>Fungi</taxon>
        <taxon>Fungi incertae sedis</taxon>
        <taxon>Mucoromycota</taxon>
        <taxon>Mucoromycotina</taxon>
        <taxon>Umbelopsidomycetes</taxon>
        <taxon>Umbelopsidales</taxon>
        <taxon>Umbelopsidaceae</taxon>
        <taxon>Umbelopsis</taxon>
    </lineage>
</organism>
<name>A0A8H7PYN0_9FUNG</name>
<reference evidence="15" key="1">
    <citation type="submission" date="2020-12" db="EMBL/GenBank/DDBJ databases">
        <title>Metabolic potential, ecology and presence of endohyphal bacteria is reflected in genomic diversity of Mucoromycotina.</title>
        <authorList>
            <person name="Muszewska A."/>
            <person name="Okrasinska A."/>
            <person name="Steczkiewicz K."/>
            <person name="Drgas O."/>
            <person name="Orlowska M."/>
            <person name="Perlinska-Lenart U."/>
            <person name="Aleksandrzak-Piekarczyk T."/>
            <person name="Szatraj K."/>
            <person name="Zielenkiewicz U."/>
            <person name="Pilsyk S."/>
            <person name="Malc E."/>
            <person name="Mieczkowski P."/>
            <person name="Kruszewska J.S."/>
            <person name="Biernat P."/>
            <person name="Pawlowska J."/>
        </authorList>
    </citation>
    <scope>NUCLEOTIDE SEQUENCE</scope>
    <source>
        <strain evidence="15">WA0000051536</strain>
    </source>
</reference>
<dbReference type="OrthoDB" id="6123450at2759"/>
<dbReference type="EC" id="3.2.1.3" evidence="9"/>
<comment type="catalytic activity">
    <reaction evidence="1 9">
        <text>Hydrolysis of terminal (1-&gt;4)-linked alpha-D-glucose residues successively from non-reducing ends of the chains with release of beta-D-glucose.</text>
        <dbReference type="EC" id="3.2.1.3"/>
    </reaction>
</comment>
<dbReference type="InterPro" id="IPR000165">
    <property type="entry name" value="Glucoamylase"/>
</dbReference>
<dbReference type="PIRSF" id="PIRSF001031">
    <property type="entry name" value="Glu-a-glcsd_SBD"/>
    <property type="match status" value="1"/>
</dbReference>
<evidence type="ECO:0000256" key="1">
    <source>
        <dbReference type="ARBA" id="ARBA00001863"/>
    </source>
</evidence>
<dbReference type="PANTHER" id="PTHR31616:SF12">
    <property type="entry name" value="GLUCOAMYLASE"/>
    <property type="match status" value="1"/>
</dbReference>
<keyword evidence="6 9" id="KW-0119">Carbohydrate metabolism</keyword>
<evidence type="ECO:0000256" key="9">
    <source>
        <dbReference type="PIRNR" id="PIRNR001031"/>
    </source>
</evidence>
<dbReference type="AlphaFoldDB" id="A0A8H7PYN0"/>
<evidence type="ECO:0000313" key="15">
    <source>
        <dbReference type="EMBL" id="KAG2181561.1"/>
    </source>
</evidence>
<evidence type="ECO:0000259" key="14">
    <source>
        <dbReference type="PROSITE" id="PS51166"/>
    </source>
</evidence>
<feature type="region of interest" description="Disordered" evidence="12">
    <location>
        <begin position="570"/>
        <end position="597"/>
    </location>
</feature>
<keyword evidence="7 9" id="KW-0326">Glycosidase</keyword>
<evidence type="ECO:0000256" key="3">
    <source>
        <dbReference type="ARBA" id="ARBA00022729"/>
    </source>
</evidence>
<comment type="caution">
    <text evidence="15">The sequence shown here is derived from an EMBL/GenBank/DDBJ whole genome shotgun (WGS) entry which is preliminary data.</text>
</comment>
<keyword evidence="16" id="KW-1185">Reference proteome</keyword>
<protein>
    <recommendedName>
        <fullName evidence="9">Glucoamylase</fullName>
        <ecNumber evidence="9">3.2.1.3</ecNumber>
    </recommendedName>
    <alternativeName>
        <fullName evidence="9">1,4-alpha-D-glucan glucohydrolase</fullName>
    </alternativeName>
    <alternativeName>
        <fullName evidence="9">Glucan 1,4-alpha-glucosidase</fullName>
    </alternativeName>
</protein>
<evidence type="ECO:0000256" key="11">
    <source>
        <dbReference type="PIRSR" id="PIRSR001031-2"/>
    </source>
</evidence>
<dbReference type="FunFam" id="1.50.10.10:FF:000018">
    <property type="entry name" value="Glucoamylase"/>
    <property type="match status" value="1"/>
</dbReference>
<dbReference type="InterPro" id="IPR012341">
    <property type="entry name" value="6hp_glycosidase-like_sf"/>
</dbReference>
<evidence type="ECO:0000256" key="5">
    <source>
        <dbReference type="ARBA" id="ARBA00023180"/>
    </source>
</evidence>
<evidence type="ECO:0000256" key="2">
    <source>
        <dbReference type="ARBA" id="ARBA00006188"/>
    </source>
</evidence>
<accession>A0A8H7PYN0</accession>
<keyword evidence="4 9" id="KW-0378">Hydrolase</keyword>
<comment type="similarity">
    <text evidence="2 9">Belongs to the glycosyl hydrolase 15 family.</text>
</comment>
<dbReference type="PROSITE" id="PS51166">
    <property type="entry name" value="CBM20"/>
    <property type="match status" value="1"/>
</dbReference>
<evidence type="ECO:0000256" key="8">
    <source>
        <dbReference type="ARBA" id="ARBA00023326"/>
    </source>
</evidence>
<sequence length="597" mass="64947">MKAATIVSAIVLLGQLVQGSPQTASSTSKYLKKEDPIAVQHVLDNIGPNLGAKAGIVVASPSTEDPNYFYTWTRDGALTMKSLVERLVAENDVSLIPTIENYIKVQLTLQHIDNLSGNFSDLSGLGEPKFMVNATEFTGDWGRPQRDGQCPALRATALVAYGKYAQKHNNKKFVTESLWPVLQNDLDYVTKYWNLTGFDLWEETSGSSFFTISASHRALFEGSAFASSLDHSKSSYLTQAKNILCYLQSFWDSDANVIDADIANGKLLRQLDSGTTVGIIHGFDPEAGCDGTTFQPCSDRALAHHYALVNSFRNYYPVNNGKASNEAVALGRYIHDVYYDGNPWYLTTLAAAEQLYDAIYVWNKQGRLEVTTISKSFFNQFGSFSVGTYKSSSSTYKKIISAVSTYADGFVDMVAKYTPADGRLHEQFSGWNGTSVSAKDLTWSYASLMTAKAARDGKVPDSWGAKKVSAPKGKCSPGPVHVVSNDIISVKFVATDSELTGFGSTSIYVVGSIPELGSWSTSAAILLQGEPDTYGVYSATIKLPPSTSFEYKYIEKLDCPQAAVTWENYPGGGNREGKTPASGSLTLPTATFEHSDS</sequence>
<feature type="binding site" evidence="11">
    <location>
        <position position="141"/>
    </location>
    <ligand>
        <name>substrate</name>
    </ligand>
</feature>
<dbReference type="SUPFAM" id="SSF49452">
    <property type="entry name" value="Starch-binding domain-like"/>
    <property type="match status" value="1"/>
</dbReference>
<dbReference type="Gene3D" id="1.50.10.10">
    <property type="match status" value="1"/>
</dbReference>
<dbReference type="PRINTS" id="PR00736">
    <property type="entry name" value="GLHYDRLASE15"/>
</dbReference>
<evidence type="ECO:0000256" key="10">
    <source>
        <dbReference type="PIRSR" id="PIRSR001031-1"/>
    </source>
</evidence>
<dbReference type="InterPro" id="IPR008928">
    <property type="entry name" value="6-hairpin_glycosidase_sf"/>
</dbReference>
<keyword evidence="8 9" id="KW-0624">Polysaccharide degradation</keyword>
<evidence type="ECO:0000313" key="16">
    <source>
        <dbReference type="Proteomes" id="UP000612746"/>
    </source>
</evidence>
<dbReference type="SMART" id="SM01065">
    <property type="entry name" value="CBM_2"/>
    <property type="match status" value="1"/>
</dbReference>
<dbReference type="PROSITE" id="PS00820">
    <property type="entry name" value="GLUCOAMYLASE"/>
    <property type="match status" value="1"/>
</dbReference>
<dbReference type="InterPro" id="IPR013783">
    <property type="entry name" value="Ig-like_fold"/>
</dbReference>
<feature type="domain" description="CBM20" evidence="14">
    <location>
        <begin position="482"/>
        <end position="594"/>
    </location>
</feature>
<dbReference type="InterPro" id="IPR002044">
    <property type="entry name" value="CBM20"/>
</dbReference>
<dbReference type="InterPro" id="IPR013784">
    <property type="entry name" value="Carb-bd-like_fold"/>
</dbReference>
<dbReference type="InterPro" id="IPR011613">
    <property type="entry name" value="GH15-like"/>
</dbReference>
<evidence type="ECO:0000256" key="7">
    <source>
        <dbReference type="ARBA" id="ARBA00023295"/>
    </source>
</evidence>
<evidence type="ECO:0000256" key="13">
    <source>
        <dbReference type="SAM" id="SignalP"/>
    </source>
</evidence>
<keyword evidence="5" id="KW-0325">Glycoprotein</keyword>
<keyword evidence="3 13" id="KW-0732">Signal</keyword>
<dbReference type="InterPro" id="IPR008291">
    <property type="entry name" value="Glucoamylase_SBD"/>
</dbReference>
<dbReference type="SUPFAM" id="SSF48208">
    <property type="entry name" value="Six-hairpin glycosidases"/>
    <property type="match status" value="1"/>
</dbReference>
<dbReference type="InterPro" id="IPR046966">
    <property type="entry name" value="Glucoamylase_active_site"/>
</dbReference>
<gene>
    <name evidence="15" type="ORF">INT44_008376</name>
</gene>
<feature type="chain" id="PRO_5034626663" description="Glucoamylase" evidence="13">
    <location>
        <begin position="20"/>
        <end position="597"/>
    </location>
</feature>
<dbReference type="GO" id="GO:0000324">
    <property type="term" value="C:fungal-type vacuole"/>
    <property type="evidence" value="ECO:0007669"/>
    <property type="project" value="TreeGrafter"/>
</dbReference>
<proteinExistence type="inferred from homology"/>
<evidence type="ECO:0000256" key="6">
    <source>
        <dbReference type="ARBA" id="ARBA00023277"/>
    </source>
</evidence>
<dbReference type="Pfam" id="PF00723">
    <property type="entry name" value="Glyco_hydro_15"/>
    <property type="match status" value="1"/>
</dbReference>
<dbReference type="GO" id="GO:0000272">
    <property type="term" value="P:polysaccharide catabolic process"/>
    <property type="evidence" value="ECO:0007669"/>
    <property type="project" value="UniProtKB-KW"/>
</dbReference>
<dbReference type="EMBL" id="JAEPRA010000008">
    <property type="protein sequence ID" value="KAG2181561.1"/>
    <property type="molecule type" value="Genomic_DNA"/>
</dbReference>
<feature type="active site" description="Proton donor" evidence="10">
    <location>
        <position position="202"/>
    </location>
</feature>
<dbReference type="Pfam" id="PF00686">
    <property type="entry name" value="CBM_20"/>
    <property type="match status" value="1"/>
</dbReference>